<dbReference type="EMBL" id="AGVV01000054">
    <property type="protein sequence ID" value="EHK75675.1"/>
    <property type="molecule type" value="Genomic_DNA"/>
</dbReference>
<name>H0G4Z1_RHIML</name>
<evidence type="ECO:0000256" key="1">
    <source>
        <dbReference type="ARBA" id="ARBA00023015"/>
    </source>
</evidence>
<evidence type="ECO:0000259" key="4">
    <source>
        <dbReference type="Pfam" id="PF13377"/>
    </source>
</evidence>
<dbReference type="Pfam" id="PF13377">
    <property type="entry name" value="Peripla_BP_3"/>
    <property type="match status" value="1"/>
</dbReference>
<evidence type="ECO:0000256" key="3">
    <source>
        <dbReference type="ARBA" id="ARBA00023163"/>
    </source>
</evidence>
<evidence type="ECO:0000313" key="5">
    <source>
        <dbReference type="EMBL" id="EHK75675.1"/>
    </source>
</evidence>
<protein>
    <submittedName>
        <fullName evidence="5">LacI family transcription regulator</fullName>
    </submittedName>
</protein>
<sequence>DNSPTAIFCGNDLMAIGALEAASERGLRVPQDLSIMGYDDQELARYTHPPLSTLVLPNYEMGQKAAEMLIDMAIHGKNPRPMTIKVDGPLVERGTTAAIPERMAGRAFALREG</sequence>
<feature type="non-terminal residue" evidence="5">
    <location>
        <position position="1"/>
    </location>
</feature>
<dbReference type="AlphaFoldDB" id="H0G4Z1"/>
<dbReference type="Gene3D" id="3.40.50.2300">
    <property type="match status" value="1"/>
</dbReference>
<dbReference type="PANTHER" id="PTHR30146:SF109">
    <property type="entry name" value="HTH-TYPE TRANSCRIPTIONAL REGULATOR GALS"/>
    <property type="match status" value="1"/>
</dbReference>
<dbReference type="SUPFAM" id="SSF53822">
    <property type="entry name" value="Periplasmic binding protein-like I"/>
    <property type="match status" value="1"/>
</dbReference>
<dbReference type="InterPro" id="IPR028082">
    <property type="entry name" value="Peripla_BP_I"/>
</dbReference>
<keyword evidence="1" id="KW-0805">Transcription regulation</keyword>
<organism evidence="5 6">
    <name type="scientific">Sinorhizobium meliloti CCNWSX0020</name>
    <dbReference type="NCBI Taxonomy" id="1107881"/>
    <lineage>
        <taxon>Bacteria</taxon>
        <taxon>Pseudomonadati</taxon>
        <taxon>Pseudomonadota</taxon>
        <taxon>Alphaproteobacteria</taxon>
        <taxon>Hyphomicrobiales</taxon>
        <taxon>Rhizobiaceae</taxon>
        <taxon>Sinorhizobium/Ensifer group</taxon>
        <taxon>Sinorhizobium</taxon>
    </lineage>
</organism>
<accession>H0G4Z1</accession>
<dbReference type="GO" id="GO:0000976">
    <property type="term" value="F:transcription cis-regulatory region binding"/>
    <property type="evidence" value="ECO:0007669"/>
    <property type="project" value="TreeGrafter"/>
</dbReference>
<keyword evidence="2" id="KW-0238">DNA-binding</keyword>
<reference evidence="5 6" key="1">
    <citation type="journal article" date="2012" name="J. Bacteriol.">
        <title>Draft Genome Sequence of Sinorhizobium meliloti CCNWSX0020, a Nitrogen-Fixing Symbiont with Copper Tolerance Capability Isolated from Lead-Zinc Mine Tailings.</title>
        <authorList>
            <person name="Li Z."/>
            <person name="Ma Z."/>
            <person name="Hao X."/>
            <person name="Wei G."/>
        </authorList>
    </citation>
    <scope>NUCLEOTIDE SEQUENCE [LARGE SCALE GENOMIC DNA]</scope>
    <source>
        <strain evidence="5 6">CCNWSX0020</strain>
    </source>
</reference>
<keyword evidence="3" id="KW-0804">Transcription</keyword>
<proteinExistence type="predicted"/>
<evidence type="ECO:0000313" key="6">
    <source>
        <dbReference type="Proteomes" id="UP000004038"/>
    </source>
</evidence>
<dbReference type="InterPro" id="IPR046335">
    <property type="entry name" value="LacI/GalR-like_sensor"/>
</dbReference>
<gene>
    <name evidence="5" type="ORF">SM0020_22737</name>
</gene>
<feature type="domain" description="Transcriptional regulator LacI/GalR-like sensor" evidence="4">
    <location>
        <begin position="3"/>
        <end position="96"/>
    </location>
</feature>
<evidence type="ECO:0000256" key="2">
    <source>
        <dbReference type="ARBA" id="ARBA00023125"/>
    </source>
</evidence>
<dbReference type="RefSeq" id="WP_003532452.1">
    <property type="nucleotide sequence ID" value="NZ_AGVV01000054.1"/>
</dbReference>
<dbReference type="Proteomes" id="UP000004038">
    <property type="component" value="Unassembled WGS sequence"/>
</dbReference>
<dbReference type="PANTHER" id="PTHR30146">
    <property type="entry name" value="LACI-RELATED TRANSCRIPTIONAL REPRESSOR"/>
    <property type="match status" value="1"/>
</dbReference>
<dbReference type="PATRIC" id="fig|1107881.3.peg.4631"/>
<dbReference type="GO" id="GO:0003700">
    <property type="term" value="F:DNA-binding transcription factor activity"/>
    <property type="evidence" value="ECO:0007669"/>
    <property type="project" value="TreeGrafter"/>
</dbReference>